<feature type="transmembrane region" description="Helical" evidence="1">
    <location>
        <begin position="98"/>
        <end position="120"/>
    </location>
</feature>
<sequence length="265" mass="30233">MHHYFIRRIFKRKPFQIALATGMLLSLFYLIADIYPNRFYGGSPYTRWIESFTGSEVPHLLFKFMPIIAAMAAANIYASDKKAGFFDHIYLKRKKISYFANLYGYNFILGGVIFIAPLLLNIYGCFMLLPNHQPDLVVTTNEAVPLLNSTTLFPELYYAHPFLHMLMYIGIAFFSAGMFATIALAAGMFLKQSFVIFLTAYIIDYLWNYVIPDDVENVLSYYPTLFSKQITSPVLSWQIMVGVLCVGTALATIGYIFGVRKNVIK</sequence>
<dbReference type="RefSeq" id="WP_115753341.1">
    <property type="nucleotide sequence ID" value="NZ_LARY01000002.1"/>
</dbReference>
<keyword evidence="1" id="KW-0472">Membrane</keyword>
<feature type="transmembrane region" description="Helical" evidence="1">
    <location>
        <begin position="162"/>
        <end position="186"/>
    </location>
</feature>
<comment type="caution">
    <text evidence="2">The sequence shown here is derived from an EMBL/GenBank/DDBJ whole genome shotgun (WGS) entry which is preliminary data.</text>
</comment>
<dbReference type="AlphaFoldDB" id="A0A3D8TQC6"/>
<evidence type="ECO:0000256" key="1">
    <source>
        <dbReference type="SAM" id="Phobius"/>
    </source>
</evidence>
<feature type="transmembrane region" description="Helical" evidence="1">
    <location>
        <begin position="193"/>
        <end position="211"/>
    </location>
</feature>
<evidence type="ECO:0000313" key="3">
    <source>
        <dbReference type="Proteomes" id="UP000257055"/>
    </source>
</evidence>
<accession>A0A3D8TQC6</accession>
<reference evidence="3" key="1">
    <citation type="submission" date="2015-04" db="EMBL/GenBank/DDBJ databases">
        <authorList>
            <person name="Schardt J."/>
            <person name="Mueller-Herbst S."/>
            <person name="Scherer S."/>
            <person name="Huptas C."/>
        </authorList>
    </citation>
    <scope>NUCLEOTIDE SEQUENCE [LARGE SCALE GENOMIC DNA]</scope>
    <source>
        <strain evidence="3">Kiel-L1</strain>
    </source>
</reference>
<feature type="transmembrane region" description="Helical" evidence="1">
    <location>
        <begin position="60"/>
        <end position="78"/>
    </location>
</feature>
<keyword evidence="3" id="KW-1185">Reference proteome</keyword>
<proteinExistence type="predicted"/>
<feature type="transmembrane region" description="Helical" evidence="1">
    <location>
        <begin position="235"/>
        <end position="257"/>
    </location>
</feature>
<dbReference type="EMBL" id="LARY01000002">
    <property type="protein sequence ID" value="RDX01088.1"/>
    <property type="molecule type" value="Genomic_DNA"/>
</dbReference>
<name>A0A3D8TQC6_9LIST</name>
<organism evidence="2 3">
    <name type="scientific">Listeria kieliensis</name>
    <dbReference type="NCBI Taxonomy" id="1621700"/>
    <lineage>
        <taxon>Bacteria</taxon>
        <taxon>Bacillati</taxon>
        <taxon>Bacillota</taxon>
        <taxon>Bacilli</taxon>
        <taxon>Bacillales</taxon>
        <taxon>Listeriaceae</taxon>
        <taxon>Listeria</taxon>
    </lineage>
</organism>
<evidence type="ECO:0000313" key="2">
    <source>
        <dbReference type="EMBL" id="RDX01088.1"/>
    </source>
</evidence>
<dbReference type="Proteomes" id="UP000257055">
    <property type="component" value="Unassembled WGS sequence"/>
</dbReference>
<protein>
    <submittedName>
        <fullName evidence="2">Uncharacterized protein</fullName>
    </submittedName>
</protein>
<keyword evidence="1" id="KW-0812">Transmembrane</keyword>
<gene>
    <name evidence="2" type="ORF">UR08_09050</name>
</gene>
<keyword evidence="1" id="KW-1133">Transmembrane helix</keyword>